<dbReference type="Proteomes" id="UP000184394">
    <property type="component" value="Unassembled WGS sequence"/>
</dbReference>
<dbReference type="RefSeq" id="WP_175547818.1">
    <property type="nucleotide sequence ID" value="NZ_FRCT01000005.1"/>
</dbReference>
<reference evidence="1 2" key="1">
    <citation type="submission" date="2016-11" db="EMBL/GenBank/DDBJ databases">
        <authorList>
            <person name="Jaros S."/>
            <person name="Januszkiewicz K."/>
            <person name="Wedrychowicz H."/>
        </authorList>
    </citation>
    <scope>NUCLEOTIDE SEQUENCE [LARGE SCALE GENOMIC DNA]</scope>
    <source>
        <strain evidence="1 2">Y1</strain>
    </source>
</reference>
<dbReference type="EMBL" id="FRCT01000005">
    <property type="protein sequence ID" value="SHM50311.1"/>
    <property type="molecule type" value="Genomic_DNA"/>
</dbReference>
<name>A0A1M7JBN7_RUMFL</name>
<accession>A0A1M7JBN7</accession>
<sequence length="57" mass="6346">MHSVSTEKAIKNQVASAKMEGLGFSKEAIEIIKEYADNRLSHDKLIKIVAKKCAERS</sequence>
<dbReference type="AlphaFoldDB" id="A0A1M7JBN7"/>
<dbReference type="Gene3D" id="1.10.8.1050">
    <property type="entry name" value="Antitoxin VbhA-like"/>
    <property type="match status" value="1"/>
</dbReference>
<evidence type="ECO:0000313" key="1">
    <source>
        <dbReference type="EMBL" id="SHM50311.1"/>
    </source>
</evidence>
<organism evidence="1 2">
    <name type="scientific">Ruminococcus flavefaciens</name>
    <dbReference type="NCBI Taxonomy" id="1265"/>
    <lineage>
        <taxon>Bacteria</taxon>
        <taxon>Bacillati</taxon>
        <taxon>Bacillota</taxon>
        <taxon>Clostridia</taxon>
        <taxon>Eubacteriales</taxon>
        <taxon>Oscillospiraceae</taxon>
        <taxon>Ruminococcus</taxon>
    </lineage>
</organism>
<gene>
    <name evidence="1" type="ORF">SAMN04487860_105247</name>
</gene>
<proteinExistence type="predicted"/>
<evidence type="ECO:0000313" key="2">
    <source>
        <dbReference type="Proteomes" id="UP000184394"/>
    </source>
</evidence>
<dbReference type="InterPro" id="IPR043038">
    <property type="entry name" value="VbhA_sf"/>
</dbReference>
<protein>
    <recommendedName>
        <fullName evidence="3">Antitoxin VbhA domain-containing protein</fullName>
    </recommendedName>
</protein>
<evidence type="ECO:0008006" key="3">
    <source>
        <dbReference type="Google" id="ProtNLM"/>
    </source>
</evidence>